<keyword evidence="2" id="KW-1185">Reference proteome</keyword>
<dbReference type="Proteomes" id="UP000275408">
    <property type="component" value="Unassembled WGS sequence"/>
</dbReference>
<evidence type="ECO:0008006" key="3">
    <source>
        <dbReference type="Google" id="ProtNLM"/>
    </source>
</evidence>
<accession>A0A3M6U5S2</accession>
<evidence type="ECO:0000313" key="1">
    <source>
        <dbReference type="EMBL" id="RMX49042.1"/>
    </source>
</evidence>
<reference evidence="1 2" key="1">
    <citation type="journal article" date="2018" name="Sci. Rep.">
        <title>Comparative analysis of the Pocillopora damicornis genome highlights role of immune system in coral evolution.</title>
        <authorList>
            <person name="Cunning R."/>
            <person name="Bay R.A."/>
            <person name="Gillette P."/>
            <person name="Baker A.C."/>
            <person name="Traylor-Knowles N."/>
        </authorList>
    </citation>
    <scope>NUCLEOTIDE SEQUENCE [LARGE SCALE GENOMIC DNA]</scope>
    <source>
        <strain evidence="1">RSMAS</strain>
        <tissue evidence="1">Whole animal</tissue>
    </source>
</reference>
<protein>
    <recommendedName>
        <fullName evidence="3">Endonuclease/exonuclease/phosphatase domain-containing protein</fullName>
    </recommendedName>
</protein>
<proteinExistence type="predicted"/>
<dbReference type="EMBL" id="RCHS01002185">
    <property type="protein sequence ID" value="RMX49042.1"/>
    <property type="molecule type" value="Genomic_DNA"/>
</dbReference>
<evidence type="ECO:0000313" key="2">
    <source>
        <dbReference type="Proteomes" id="UP000275408"/>
    </source>
</evidence>
<sequence length="356" mass="41243">MPPKCRMTLEARREDNDTDSALLVKLQDLKIGDQALEVKNSVKQLKRAIQEAITKEMDEGNSLLQSNNKQLQNETQDIYRAHIILCKHGLLANSRPSGLKFFHWNVQRLTDSKLEELKLFVTNLHSDVDALIITERFWQPKIPDSYHSIPGFNLHHKDRVEKSRGSIMAWISSLKQKQRMDLENNNVYRPPSNNTEQDKILGNLNVTFSFSPDFKKYHLVKILHSFNLTQVVNTITRPLSKTCLNHIWCSHPEHLNNNSVIPSGIKRDNSLKKARKSNLERDWDLYKQEKNSVSSLIRRRKQAYYKNKISENKINTRKLWNLIKSLSCDDDESQSSIEKLIDSGNVITDKTSTAEL</sequence>
<comment type="caution">
    <text evidence="1">The sequence shown here is derived from an EMBL/GenBank/DDBJ whole genome shotgun (WGS) entry which is preliminary data.</text>
</comment>
<gene>
    <name evidence="1" type="ORF">pdam_00024078</name>
</gene>
<name>A0A3M6U5S2_POCDA</name>
<organism evidence="1 2">
    <name type="scientific">Pocillopora damicornis</name>
    <name type="common">Cauliflower coral</name>
    <name type="synonym">Millepora damicornis</name>
    <dbReference type="NCBI Taxonomy" id="46731"/>
    <lineage>
        <taxon>Eukaryota</taxon>
        <taxon>Metazoa</taxon>
        <taxon>Cnidaria</taxon>
        <taxon>Anthozoa</taxon>
        <taxon>Hexacorallia</taxon>
        <taxon>Scleractinia</taxon>
        <taxon>Astrocoeniina</taxon>
        <taxon>Pocilloporidae</taxon>
        <taxon>Pocillopora</taxon>
    </lineage>
</organism>
<dbReference type="AlphaFoldDB" id="A0A3M6U5S2"/>